<name>A0ABT1I9F1_9PSEU</name>
<dbReference type="CDD" id="cd00093">
    <property type="entry name" value="HTH_XRE"/>
    <property type="match status" value="1"/>
</dbReference>
<dbReference type="Proteomes" id="UP001205185">
    <property type="component" value="Unassembled WGS sequence"/>
</dbReference>
<sequence length="130" mass="14563">MNERDWAAVGRCISQRLAELEWTQHELAARSGISQAIIRELQLNTVQRKRSPRTLEALSTTLGLHPHHLAALRDEHTPLPLGVPTDQPEPLAAIEQRLADINSSIRDLRLGLAKVLYLLTPKPGTRNTTR</sequence>
<dbReference type="EMBL" id="JAMTCO010000004">
    <property type="protein sequence ID" value="MCP2269263.1"/>
    <property type="molecule type" value="Genomic_DNA"/>
</dbReference>
<dbReference type="InterPro" id="IPR001387">
    <property type="entry name" value="Cro/C1-type_HTH"/>
</dbReference>
<dbReference type="InterPro" id="IPR010982">
    <property type="entry name" value="Lambda_DNA-bd_dom_sf"/>
</dbReference>
<reference evidence="1 2" key="1">
    <citation type="submission" date="2022-06" db="EMBL/GenBank/DDBJ databases">
        <title>Genomic Encyclopedia of Archaeal and Bacterial Type Strains, Phase II (KMG-II): from individual species to whole genera.</title>
        <authorList>
            <person name="Goeker M."/>
        </authorList>
    </citation>
    <scope>NUCLEOTIDE SEQUENCE [LARGE SCALE GENOMIC DNA]</scope>
    <source>
        <strain evidence="1 2">DSM 44255</strain>
    </source>
</reference>
<gene>
    <name evidence="1" type="ORF">LV75_001751</name>
</gene>
<dbReference type="SUPFAM" id="SSF47413">
    <property type="entry name" value="lambda repressor-like DNA-binding domains"/>
    <property type="match status" value="1"/>
</dbReference>
<evidence type="ECO:0000313" key="1">
    <source>
        <dbReference type="EMBL" id="MCP2269263.1"/>
    </source>
</evidence>
<organism evidence="1 2">
    <name type="scientific">Actinokineospora diospyrosa</name>
    <dbReference type="NCBI Taxonomy" id="103728"/>
    <lineage>
        <taxon>Bacteria</taxon>
        <taxon>Bacillati</taxon>
        <taxon>Actinomycetota</taxon>
        <taxon>Actinomycetes</taxon>
        <taxon>Pseudonocardiales</taxon>
        <taxon>Pseudonocardiaceae</taxon>
        <taxon>Actinokineospora</taxon>
    </lineage>
</organism>
<protein>
    <submittedName>
        <fullName evidence="1">Helix-turn-helix protein</fullName>
    </submittedName>
</protein>
<dbReference type="Gene3D" id="1.10.260.40">
    <property type="entry name" value="lambda repressor-like DNA-binding domains"/>
    <property type="match status" value="1"/>
</dbReference>
<keyword evidence="2" id="KW-1185">Reference proteome</keyword>
<evidence type="ECO:0000313" key="2">
    <source>
        <dbReference type="Proteomes" id="UP001205185"/>
    </source>
</evidence>
<accession>A0ABT1I9F1</accession>
<comment type="caution">
    <text evidence="1">The sequence shown here is derived from an EMBL/GenBank/DDBJ whole genome shotgun (WGS) entry which is preliminary data.</text>
</comment>
<proteinExistence type="predicted"/>
<dbReference type="RefSeq" id="WP_253886269.1">
    <property type="nucleotide sequence ID" value="NZ_BAAAVB010000004.1"/>
</dbReference>